<dbReference type="EnsemblPlants" id="OB05G27120.1">
    <property type="protein sequence ID" value="OB05G27120.1"/>
    <property type="gene ID" value="OB05G27120"/>
</dbReference>
<dbReference type="AlphaFoldDB" id="J3M7Y8"/>
<dbReference type="Gramene" id="OB05G27120.1">
    <property type="protein sequence ID" value="OB05G27120.1"/>
    <property type="gene ID" value="OB05G27120"/>
</dbReference>
<name>J3M7Y8_ORYBR</name>
<evidence type="ECO:0000313" key="2">
    <source>
        <dbReference type="Proteomes" id="UP000006038"/>
    </source>
</evidence>
<organism evidence="1">
    <name type="scientific">Oryza brachyantha</name>
    <name type="common">malo sina</name>
    <dbReference type="NCBI Taxonomy" id="4533"/>
    <lineage>
        <taxon>Eukaryota</taxon>
        <taxon>Viridiplantae</taxon>
        <taxon>Streptophyta</taxon>
        <taxon>Embryophyta</taxon>
        <taxon>Tracheophyta</taxon>
        <taxon>Spermatophyta</taxon>
        <taxon>Magnoliopsida</taxon>
        <taxon>Liliopsida</taxon>
        <taxon>Poales</taxon>
        <taxon>Poaceae</taxon>
        <taxon>BOP clade</taxon>
        <taxon>Oryzoideae</taxon>
        <taxon>Oryzeae</taxon>
        <taxon>Oryzinae</taxon>
        <taxon>Oryza</taxon>
    </lineage>
</organism>
<dbReference type="Proteomes" id="UP000006038">
    <property type="component" value="Chromosome 5"/>
</dbReference>
<accession>J3M7Y8</accession>
<protein>
    <submittedName>
        <fullName evidence="1">Uncharacterized protein</fullName>
    </submittedName>
</protein>
<reference evidence="1" key="2">
    <citation type="submission" date="2013-04" db="UniProtKB">
        <authorList>
            <consortium name="EnsemblPlants"/>
        </authorList>
    </citation>
    <scope>IDENTIFICATION</scope>
</reference>
<proteinExistence type="predicted"/>
<reference evidence="1" key="1">
    <citation type="journal article" date="2013" name="Nat. Commun.">
        <title>Whole-genome sequencing of Oryza brachyantha reveals mechanisms underlying Oryza genome evolution.</title>
        <authorList>
            <person name="Chen J."/>
            <person name="Huang Q."/>
            <person name="Gao D."/>
            <person name="Wang J."/>
            <person name="Lang Y."/>
            <person name="Liu T."/>
            <person name="Li B."/>
            <person name="Bai Z."/>
            <person name="Luis Goicoechea J."/>
            <person name="Liang C."/>
            <person name="Chen C."/>
            <person name="Zhang W."/>
            <person name="Sun S."/>
            <person name="Liao Y."/>
            <person name="Zhang X."/>
            <person name="Yang L."/>
            <person name="Song C."/>
            <person name="Wang M."/>
            <person name="Shi J."/>
            <person name="Liu G."/>
            <person name="Liu J."/>
            <person name="Zhou H."/>
            <person name="Zhou W."/>
            <person name="Yu Q."/>
            <person name="An N."/>
            <person name="Chen Y."/>
            <person name="Cai Q."/>
            <person name="Wang B."/>
            <person name="Liu B."/>
            <person name="Min J."/>
            <person name="Huang Y."/>
            <person name="Wu H."/>
            <person name="Li Z."/>
            <person name="Zhang Y."/>
            <person name="Yin Y."/>
            <person name="Song W."/>
            <person name="Jiang J."/>
            <person name="Jackson S.A."/>
            <person name="Wing R.A."/>
            <person name="Wang J."/>
            <person name="Chen M."/>
        </authorList>
    </citation>
    <scope>NUCLEOTIDE SEQUENCE [LARGE SCALE GENOMIC DNA]</scope>
    <source>
        <strain evidence="1">cv. IRGC 101232</strain>
    </source>
</reference>
<keyword evidence="2" id="KW-1185">Reference proteome</keyword>
<sequence length="50" mass="5553">MRLLMVLAILSFTCPLFGGSLILSFAMLTPLLNRYSIQRPPTLVAFLIAK</sequence>
<dbReference type="HOGENOM" id="CLU_3127526_0_0_1"/>
<evidence type="ECO:0000313" key="1">
    <source>
        <dbReference type="EnsemblPlants" id="OB05G27120.1"/>
    </source>
</evidence>